<evidence type="ECO:0000256" key="1">
    <source>
        <dbReference type="SAM" id="MobiDB-lite"/>
    </source>
</evidence>
<feature type="transmembrane region" description="Helical" evidence="2">
    <location>
        <begin position="150"/>
        <end position="168"/>
    </location>
</feature>
<gene>
    <name evidence="3" type="ORF">METZ01_LOCUS375145</name>
</gene>
<feature type="non-terminal residue" evidence="3">
    <location>
        <position position="203"/>
    </location>
</feature>
<reference evidence="3" key="1">
    <citation type="submission" date="2018-05" db="EMBL/GenBank/DDBJ databases">
        <authorList>
            <person name="Lanie J.A."/>
            <person name="Ng W.-L."/>
            <person name="Kazmierczak K.M."/>
            <person name="Andrzejewski T.M."/>
            <person name="Davidsen T.M."/>
            <person name="Wayne K.J."/>
            <person name="Tettelin H."/>
            <person name="Glass J.I."/>
            <person name="Rusch D."/>
            <person name="Podicherti R."/>
            <person name="Tsui H.-C.T."/>
            <person name="Winkler M.E."/>
        </authorList>
    </citation>
    <scope>NUCLEOTIDE SEQUENCE</scope>
</reference>
<accession>A0A382TLE8</accession>
<evidence type="ECO:0000313" key="3">
    <source>
        <dbReference type="EMBL" id="SVD22291.1"/>
    </source>
</evidence>
<protein>
    <submittedName>
        <fullName evidence="3">Uncharacterized protein</fullName>
    </submittedName>
</protein>
<evidence type="ECO:0000256" key="2">
    <source>
        <dbReference type="SAM" id="Phobius"/>
    </source>
</evidence>
<dbReference type="AlphaFoldDB" id="A0A382TLE8"/>
<feature type="transmembrane region" description="Helical" evidence="2">
    <location>
        <begin position="124"/>
        <end position="143"/>
    </location>
</feature>
<feature type="transmembrane region" description="Helical" evidence="2">
    <location>
        <begin position="100"/>
        <end position="118"/>
    </location>
</feature>
<dbReference type="EMBL" id="UINC01137133">
    <property type="protein sequence ID" value="SVD22291.1"/>
    <property type="molecule type" value="Genomic_DNA"/>
</dbReference>
<proteinExistence type="predicted"/>
<name>A0A382TLE8_9ZZZZ</name>
<sequence>MSAARRQRKRAGERSLPAEAGGQVVGTGNSSSRNVLYLPLALTLGLGLLSFMPRVQENLRLTWSFWGAVAALLVWQVVLTQRLHQASEGRSITNMFRPQHYVQALAQFAVFAYWGYYWRPVYDFAGLILAQLAFAYAFDMLLAWSRRENYVLGFGPFPIIFSINLFIWFKDDWFYLQFLMVGVGFLGKELVRWYREGRQVHIF</sequence>
<feature type="transmembrane region" description="Helical" evidence="2">
    <location>
        <begin position="35"/>
        <end position="55"/>
    </location>
</feature>
<feature type="transmembrane region" description="Helical" evidence="2">
    <location>
        <begin position="174"/>
        <end position="191"/>
    </location>
</feature>
<keyword evidence="2" id="KW-1133">Transmembrane helix</keyword>
<keyword evidence="2" id="KW-0472">Membrane</keyword>
<feature type="transmembrane region" description="Helical" evidence="2">
    <location>
        <begin position="61"/>
        <end position="79"/>
    </location>
</feature>
<organism evidence="3">
    <name type="scientific">marine metagenome</name>
    <dbReference type="NCBI Taxonomy" id="408172"/>
    <lineage>
        <taxon>unclassified sequences</taxon>
        <taxon>metagenomes</taxon>
        <taxon>ecological metagenomes</taxon>
    </lineage>
</organism>
<keyword evidence="2" id="KW-0812">Transmembrane</keyword>
<feature type="compositionally biased region" description="Basic residues" evidence="1">
    <location>
        <begin position="1"/>
        <end position="11"/>
    </location>
</feature>
<feature type="region of interest" description="Disordered" evidence="1">
    <location>
        <begin position="1"/>
        <end position="29"/>
    </location>
</feature>